<dbReference type="PANTHER" id="PTHR44329:SF6">
    <property type="entry name" value="RECEPTOR-INTERACTING SERINE_THREONINE-PROTEIN KINASE 1"/>
    <property type="match status" value="1"/>
</dbReference>
<feature type="domain" description="Protein kinase" evidence="2">
    <location>
        <begin position="154"/>
        <end position="427"/>
    </location>
</feature>
<dbReference type="GO" id="GO:0004674">
    <property type="term" value="F:protein serine/threonine kinase activity"/>
    <property type="evidence" value="ECO:0007669"/>
    <property type="project" value="TreeGrafter"/>
</dbReference>
<dbReference type="InterPro" id="IPR001245">
    <property type="entry name" value="Ser-Thr/Tyr_kinase_cat_dom"/>
</dbReference>
<keyword evidence="3" id="KW-0418">Kinase</keyword>
<reference evidence="3 4" key="2">
    <citation type="submission" date="2017-10" db="EMBL/GenBank/DDBJ databases">
        <title>Extensive intraspecific genome diversity in a model arbuscular mycorrhizal fungus.</title>
        <authorList>
            <person name="Chen E.C.H."/>
            <person name="Morin E."/>
            <person name="Baudet D."/>
            <person name="Noel J."/>
            <person name="Ndikumana S."/>
            <person name="Charron P."/>
            <person name="St-Onge C."/>
            <person name="Giorgi J."/>
            <person name="Grigoriev I.V."/>
            <person name="Roux C."/>
            <person name="Martin F.M."/>
            <person name="Corradi N."/>
        </authorList>
    </citation>
    <scope>NUCLEOTIDE SEQUENCE [LARGE SCALE GENOMIC DNA]</scope>
    <source>
        <strain evidence="3 4">C2</strain>
    </source>
</reference>
<keyword evidence="3" id="KW-0808">Transferase</keyword>
<gene>
    <name evidence="3" type="ORF">RhiirC2_772100</name>
</gene>
<evidence type="ECO:0000313" key="4">
    <source>
        <dbReference type="Proteomes" id="UP000233469"/>
    </source>
</evidence>
<dbReference type="VEuPathDB" id="FungiDB:RhiirFUN_003017"/>
<evidence type="ECO:0000313" key="3">
    <source>
        <dbReference type="EMBL" id="PKK76784.1"/>
    </source>
</evidence>
<organism evidence="3 4">
    <name type="scientific">Rhizophagus irregularis</name>
    <dbReference type="NCBI Taxonomy" id="588596"/>
    <lineage>
        <taxon>Eukaryota</taxon>
        <taxon>Fungi</taxon>
        <taxon>Fungi incertae sedis</taxon>
        <taxon>Mucoromycota</taxon>
        <taxon>Glomeromycotina</taxon>
        <taxon>Glomeromycetes</taxon>
        <taxon>Glomerales</taxon>
        <taxon>Glomeraceae</taxon>
        <taxon>Rhizophagus</taxon>
    </lineage>
</organism>
<evidence type="ECO:0000259" key="2">
    <source>
        <dbReference type="PROSITE" id="PS50011"/>
    </source>
</evidence>
<dbReference type="SUPFAM" id="SSF56112">
    <property type="entry name" value="Protein kinase-like (PK-like)"/>
    <property type="match status" value="1"/>
</dbReference>
<dbReference type="VEuPathDB" id="FungiDB:RhiirA1_465278"/>
<dbReference type="Proteomes" id="UP000233469">
    <property type="component" value="Unassembled WGS sequence"/>
</dbReference>
<dbReference type="EMBL" id="LLXL01000164">
    <property type="protein sequence ID" value="PKK76784.1"/>
    <property type="molecule type" value="Genomic_DNA"/>
</dbReference>
<dbReference type="InterPro" id="IPR011009">
    <property type="entry name" value="Kinase-like_dom_sf"/>
</dbReference>
<dbReference type="VEuPathDB" id="FungiDB:FUN_021183"/>
<comment type="caution">
    <text evidence="3">The sequence shown here is derived from an EMBL/GenBank/DDBJ whole genome shotgun (WGS) entry which is preliminary data.</text>
</comment>
<dbReference type="InterPro" id="IPR051681">
    <property type="entry name" value="Ser/Thr_Kinases-Pseudokinases"/>
</dbReference>
<sequence>MEIVLSDVEEIIEVLELANLVKKKNWDYTIEICDGLRPPIIKDAPDGYINLMKKCWHSDPKKMICTDLYDSLNFLLKKSDDNINEMMANKSLSSPLCITCKARKLRSNLCYVCNRAKELFIPSGNKVIDDFISYTLTNSTKKHGNMIFVPYDNFKNIEFIGEGGFSKIYKATWIDCKISNDTLNYSLRNKFETVALKKLNNSKNITSKELNELKVFYHYSLNRKNSYDSYVNVYYGITQDPTTQDLIFIMPYYDSDLTYCITKYFFKINWHGKISYLQSIISGLVNIHDANIIHRDLHSGNILVDNIHVKICDLGTSKSATENDDNNNIYGIIPYVAPEVLQEKNYTKASDIYSFGMIMWELMTGRRPFWDRNHNTELIIEICDGLRPPTITNAPKDFINLMKKCWHPDPEIRPTAVEVSKVIHDIRYNGNALQTKITKSSDVGPATIHNPGAIYKSRYLSNIIKSAATTRSLRSQSITSKDQLNFYQRNSNNKRKFEDNNQSENNFDDGDSIKKTKLTEDENNDYVTKEIKFDIDTNSKQPNDEKYITREIGFDI</sequence>
<name>A0A2N1NSG0_9GLOM</name>
<dbReference type="PROSITE" id="PS50011">
    <property type="entry name" value="PROTEIN_KINASE_DOM"/>
    <property type="match status" value="1"/>
</dbReference>
<dbReference type="Pfam" id="PF07714">
    <property type="entry name" value="PK_Tyr_Ser-Thr"/>
    <property type="match status" value="1"/>
</dbReference>
<protein>
    <submittedName>
        <fullName evidence="3">Kinase-like protein</fullName>
    </submittedName>
</protein>
<dbReference type="Gene3D" id="1.10.510.10">
    <property type="entry name" value="Transferase(Phosphotransferase) domain 1"/>
    <property type="match status" value="1"/>
</dbReference>
<dbReference type="VEuPathDB" id="FungiDB:RhiirFUN_026184"/>
<feature type="region of interest" description="Disordered" evidence="1">
    <location>
        <begin position="492"/>
        <end position="516"/>
    </location>
</feature>
<dbReference type="VEuPathDB" id="FungiDB:RhiirA1_451396"/>
<dbReference type="PANTHER" id="PTHR44329">
    <property type="entry name" value="SERINE/THREONINE-PROTEIN KINASE TNNI3K-RELATED"/>
    <property type="match status" value="1"/>
</dbReference>
<accession>A0A2N1NSG0</accession>
<dbReference type="GO" id="GO:0005524">
    <property type="term" value="F:ATP binding"/>
    <property type="evidence" value="ECO:0007669"/>
    <property type="project" value="InterPro"/>
</dbReference>
<reference evidence="3 4" key="1">
    <citation type="submission" date="2016-04" db="EMBL/GenBank/DDBJ databases">
        <title>Genome analyses suggest a sexual origin of heterokaryosis in a supposedly ancient asexual fungus.</title>
        <authorList>
            <person name="Ropars J."/>
            <person name="Sedzielewska K."/>
            <person name="Noel J."/>
            <person name="Charron P."/>
            <person name="Farinelli L."/>
            <person name="Marton T."/>
            <person name="Kruger M."/>
            <person name="Pelin A."/>
            <person name="Brachmann A."/>
            <person name="Corradi N."/>
        </authorList>
    </citation>
    <scope>NUCLEOTIDE SEQUENCE [LARGE SCALE GENOMIC DNA]</scope>
    <source>
        <strain evidence="3 4">C2</strain>
    </source>
</reference>
<dbReference type="AlphaFoldDB" id="A0A2N1NSG0"/>
<proteinExistence type="predicted"/>
<dbReference type="InterPro" id="IPR000719">
    <property type="entry name" value="Prot_kinase_dom"/>
</dbReference>
<evidence type="ECO:0000256" key="1">
    <source>
        <dbReference type="SAM" id="MobiDB-lite"/>
    </source>
</evidence>